<dbReference type="AlphaFoldDB" id="A0A914D714"/>
<dbReference type="SUPFAM" id="SSF53474">
    <property type="entry name" value="alpha/beta-Hydrolases"/>
    <property type="match status" value="1"/>
</dbReference>
<dbReference type="PANTHER" id="PTHR13617">
    <property type="entry name" value="PROTEIN ABHD18"/>
    <property type="match status" value="1"/>
</dbReference>
<dbReference type="Proteomes" id="UP000887540">
    <property type="component" value="Unplaced"/>
</dbReference>
<dbReference type="InterPro" id="IPR029058">
    <property type="entry name" value="AB_hydrolase_fold"/>
</dbReference>
<dbReference type="PANTHER" id="PTHR13617:SF14">
    <property type="entry name" value="PROTEIN ABHD18"/>
    <property type="match status" value="1"/>
</dbReference>
<keyword evidence="1" id="KW-1185">Reference proteome</keyword>
<sequence length="350" mass="39663">MSKGDVMELIERKTPRMIIDKEKIDSKKGVITLEGRFLSPLYEHCPEIFASQNVGTAYWRGYFPTLDRQRNGLVIHLGGTGDHGYVRREYFFVNELLKHGISSILLQTPFYGNRKPVHQFRSSLHNVSDLFVMGASIMSECCFLLKWASEQGHFPLGLSGVSMGGYMANLSATNAPFPVSLIPCLSSTTAAPNYTQGAISEMIEWKELEKDINSTNFWEGIKCISDCDWYDRYNTAISMKNQRNFSKAQELMWLLMEEFTNLKMYPLPKATNLVKAVNAETDAYVLRDGIPDFPDIWPGANVMVIPEYGHVHAYLLSNHIFRSAILEMMQGESESISSNLDVNVIRTRSN</sequence>
<reference evidence="2" key="1">
    <citation type="submission" date="2022-11" db="UniProtKB">
        <authorList>
            <consortium name="WormBaseParasite"/>
        </authorList>
    </citation>
    <scope>IDENTIFICATION</scope>
</reference>
<evidence type="ECO:0000313" key="2">
    <source>
        <dbReference type="WBParaSite" id="ACRNAN_scaffold1886.g19106.t1"/>
    </source>
</evidence>
<dbReference type="WBParaSite" id="ACRNAN_scaffold1886.g19106.t1">
    <property type="protein sequence ID" value="ACRNAN_scaffold1886.g19106.t1"/>
    <property type="gene ID" value="ACRNAN_scaffold1886.g19106"/>
</dbReference>
<dbReference type="Pfam" id="PF09752">
    <property type="entry name" value="ABHD18"/>
    <property type="match status" value="1"/>
</dbReference>
<name>A0A914D714_9BILA</name>
<evidence type="ECO:0000313" key="1">
    <source>
        <dbReference type="Proteomes" id="UP000887540"/>
    </source>
</evidence>
<organism evidence="1 2">
    <name type="scientific">Acrobeloides nanus</name>
    <dbReference type="NCBI Taxonomy" id="290746"/>
    <lineage>
        <taxon>Eukaryota</taxon>
        <taxon>Metazoa</taxon>
        <taxon>Ecdysozoa</taxon>
        <taxon>Nematoda</taxon>
        <taxon>Chromadorea</taxon>
        <taxon>Rhabditida</taxon>
        <taxon>Tylenchina</taxon>
        <taxon>Cephalobomorpha</taxon>
        <taxon>Cephaloboidea</taxon>
        <taxon>Cephalobidae</taxon>
        <taxon>Acrobeloides</taxon>
    </lineage>
</organism>
<dbReference type="InterPro" id="IPR019149">
    <property type="entry name" value="ABHD18"/>
</dbReference>
<dbReference type="Gene3D" id="3.40.50.1820">
    <property type="entry name" value="alpha/beta hydrolase"/>
    <property type="match status" value="1"/>
</dbReference>
<accession>A0A914D714</accession>
<protein>
    <submittedName>
        <fullName evidence="2">Uncharacterized protein</fullName>
    </submittedName>
</protein>
<proteinExistence type="predicted"/>